<evidence type="ECO:0000313" key="2">
    <source>
        <dbReference type="Proteomes" id="UP000239757"/>
    </source>
</evidence>
<name>A0A2P5WS22_GOSBA</name>
<dbReference type="AlphaFoldDB" id="A0A2P5WS22"/>
<accession>A0A2P5WS22</accession>
<dbReference type="EMBL" id="KZ666693">
    <property type="protein sequence ID" value="PPR93892.1"/>
    <property type="molecule type" value="Genomic_DNA"/>
</dbReference>
<gene>
    <name evidence="1" type="ORF">GOBAR_AA26777</name>
</gene>
<protein>
    <submittedName>
        <fullName evidence="1">Uncharacterized protein</fullName>
    </submittedName>
</protein>
<evidence type="ECO:0000313" key="1">
    <source>
        <dbReference type="EMBL" id="PPR93892.1"/>
    </source>
</evidence>
<reference evidence="1 2" key="1">
    <citation type="submission" date="2015-01" db="EMBL/GenBank/DDBJ databases">
        <title>Genome of allotetraploid Gossypium barbadense reveals genomic plasticity and fiber elongation in cotton evolution.</title>
        <authorList>
            <person name="Chen X."/>
            <person name="Liu X."/>
            <person name="Zhao B."/>
            <person name="Zheng H."/>
            <person name="Hu Y."/>
            <person name="Lu G."/>
            <person name="Yang C."/>
            <person name="Chen J."/>
            <person name="Shan C."/>
            <person name="Zhang L."/>
            <person name="Zhou Y."/>
            <person name="Wang L."/>
            <person name="Guo W."/>
            <person name="Bai Y."/>
            <person name="Ruan J."/>
            <person name="Shangguan X."/>
            <person name="Mao Y."/>
            <person name="Jiang J."/>
            <person name="Zhu Y."/>
            <person name="Lei J."/>
            <person name="Kang H."/>
            <person name="Chen S."/>
            <person name="He X."/>
            <person name="Wang R."/>
            <person name="Wang Y."/>
            <person name="Chen J."/>
            <person name="Wang L."/>
            <person name="Yu S."/>
            <person name="Wang B."/>
            <person name="Wei J."/>
            <person name="Song S."/>
            <person name="Lu X."/>
            <person name="Gao Z."/>
            <person name="Gu W."/>
            <person name="Deng X."/>
            <person name="Ma D."/>
            <person name="Wang S."/>
            <person name="Liang W."/>
            <person name="Fang L."/>
            <person name="Cai C."/>
            <person name="Zhu X."/>
            <person name="Zhou B."/>
            <person name="Zhang Y."/>
            <person name="Chen Z."/>
            <person name="Xu S."/>
            <person name="Zhu R."/>
            <person name="Wang S."/>
            <person name="Zhang T."/>
            <person name="Zhao G."/>
        </authorList>
    </citation>
    <scope>NUCLEOTIDE SEQUENCE [LARGE SCALE GENOMIC DNA]</scope>
    <source>
        <strain evidence="2">cv. Xinhai21</strain>
        <tissue evidence="1">Leaf</tissue>
    </source>
</reference>
<proteinExistence type="predicted"/>
<sequence>MSIKDRFTQVRQKLVTQGNKEKSVQRYHRERLVPGMCRYSQTGTIRKVGTQECALNGQGPILRGRCGNEITRHLNLMGQGPNLSLGLKP</sequence>
<organism evidence="1 2">
    <name type="scientific">Gossypium barbadense</name>
    <name type="common">Sea Island cotton</name>
    <name type="synonym">Hibiscus barbadensis</name>
    <dbReference type="NCBI Taxonomy" id="3634"/>
    <lineage>
        <taxon>Eukaryota</taxon>
        <taxon>Viridiplantae</taxon>
        <taxon>Streptophyta</taxon>
        <taxon>Embryophyta</taxon>
        <taxon>Tracheophyta</taxon>
        <taxon>Spermatophyta</taxon>
        <taxon>Magnoliopsida</taxon>
        <taxon>eudicotyledons</taxon>
        <taxon>Gunneridae</taxon>
        <taxon>Pentapetalae</taxon>
        <taxon>rosids</taxon>
        <taxon>malvids</taxon>
        <taxon>Malvales</taxon>
        <taxon>Malvaceae</taxon>
        <taxon>Malvoideae</taxon>
        <taxon>Gossypium</taxon>
    </lineage>
</organism>
<dbReference type="Proteomes" id="UP000239757">
    <property type="component" value="Unassembled WGS sequence"/>
</dbReference>